<evidence type="ECO:0000256" key="3">
    <source>
        <dbReference type="ARBA" id="ARBA00022989"/>
    </source>
</evidence>
<keyword evidence="3 5" id="KW-1133">Transmembrane helix</keyword>
<protein>
    <submittedName>
        <fullName evidence="6">MAPEG family protein</fullName>
    </submittedName>
</protein>
<dbReference type="Gene3D" id="1.20.120.550">
    <property type="entry name" value="Membrane associated eicosanoid/glutathione metabolism-like domain"/>
    <property type="match status" value="1"/>
</dbReference>
<evidence type="ECO:0000256" key="1">
    <source>
        <dbReference type="ARBA" id="ARBA00004370"/>
    </source>
</evidence>
<dbReference type="InterPro" id="IPR023352">
    <property type="entry name" value="MAPEG-like_dom_sf"/>
</dbReference>
<organism evidence="6 7">
    <name type="scientific">Leptolyngbya subtilissima DQ-A4</name>
    <dbReference type="NCBI Taxonomy" id="2933933"/>
    <lineage>
        <taxon>Bacteria</taxon>
        <taxon>Bacillati</taxon>
        <taxon>Cyanobacteriota</taxon>
        <taxon>Cyanophyceae</taxon>
        <taxon>Leptolyngbyales</taxon>
        <taxon>Leptolyngbyaceae</taxon>
        <taxon>Leptolyngbya group</taxon>
        <taxon>Leptolyngbya</taxon>
    </lineage>
</organism>
<dbReference type="Pfam" id="PF01124">
    <property type="entry name" value="MAPEG"/>
    <property type="match status" value="1"/>
</dbReference>
<evidence type="ECO:0000313" key="6">
    <source>
        <dbReference type="EMBL" id="MEP0947286.1"/>
    </source>
</evidence>
<name>A0ABV0K3D6_9CYAN</name>
<feature type="transmembrane region" description="Helical" evidence="5">
    <location>
        <begin position="114"/>
        <end position="132"/>
    </location>
</feature>
<keyword evidence="2 5" id="KW-0812">Transmembrane</keyword>
<dbReference type="PANTHER" id="PTHR35371">
    <property type="entry name" value="INNER MEMBRANE PROTEIN"/>
    <property type="match status" value="1"/>
</dbReference>
<keyword evidence="4 5" id="KW-0472">Membrane</keyword>
<evidence type="ECO:0000256" key="4">
    <source>
        <dbReference type="ARBA" id="ARBA00023136"/>
    </source>
</evidence>
<dbReference type="EMBL" id="JAMPKX010000003">
    <property type="protein sequence ID" value="MEP0947286.1"/>
    <property type="molecule type" value="Genomic_DNA"/>
</dbReference>
<dbReference type="InterPro" id="IPR001129">
    <property type="entry name" value="Membr-assoc_MAPEG"/>
</dbReference>
<reference evidence="6 7" key="1">
    <citation type="submission" date="2022-04" db="EMBL/GenBank/DDBJ databases">
        <title>Positive selection, recombination, and allopatry shape intraspecific diversity of widespread and dominant cyanobacteria.</title>
        <authorList>
            <person name="Wei J."/>
            <person name="Shu W."/>
            <person name="Hu C."/>
        </authorList>
    </citation>
    <scope>NUCLEOTIDE SEQUENCE [LARGE SCALE GENOMIC DNA]</scope>
    <source>
        <strain evidence="6 7">DQ-A4</strain>
    </source>
</reference>
<proteinExistence type="predicted"/>
<comment type="caution">
    <text evidence="6">The sequence shown here is derived from an EMBL/GenBank/DDBJ whole genome shotgun (WGS) entry which is preliminary data.</text>
</comment>
<dbReference type="RefSeq" id="WP_242021491.1">
    <property type="nucleotide sequence ID" value="NZ_JAMPKX010000003.1"/>
</dbReference>
<feature type="transmembrane region" description="Helical" evidence="5">
    <location>
        <begin position="87"/>
        <end position="108"/>
    </location>
</feature>
<comment type="subcellular location">
    <subcellularLocation>
        <location evidence="1">Membrane</location>
    </subcellularLocation>
</comment>
<evidence type="ECO:0000313" key="7">
    <source>
        <dbReference type="Proteomes" id="UP001482513"/>
    </source>
</evidence>
<gene>
    <name evidence="6" type="ORF">NC992_10420</name>
</gene>
<dbReference type="Proteomes" id="UP001482513">
    <property type="component" value="Unassembled WGS sequence"/>
</dbReference>
<evidence type="ECO:0000256" key="2">
    <source>
        <dbReference type="ARBA" id="ARBA00022692"/>
    </source>
</evidence>
<accession>A0ABV0K3D6</accession>
<dbReference type="PANTHER" id="PTHR35371:SF1">
    <property type="entry name" value="BLR7753 PROTEIN"/>
    <property type="match status" value="1"/>
</dbReference>
<dbReference type="SUPFAM" id="SSF161084">
    <property type="entry name" value="MAPEG domain-like"/>
    <property type="match status" value="1"/>
</dbReference>
<keyword evidence="7" id="KW-1185">Reference proteome</keyword>
<evidence type="ECO:0000256" key="5">
    <source>
        <dbReference type="SAM" id="Phobius"/>
    </source>
</evidence>
<sequence>MASLLSMPGFLLVSIGLAALLVYLPFLVVGYGRFAVGYDQTAPRTMLAKLPPYAQRATWAHENAFESMILFAPAALMAYVTQQQSGLALGAAIAYLAARTLYPVAYIANVPLGRSLMFGVANLSTFTLYVLSCRSALM</sequence>